<dbReference type="Proteomes" id="UP000184529">
    <property type="component" value="Unassembled WGS sequence"/>
</dbReference>
<dbReference type="Pfam" id="PF02805">
    <property type="entry name" value="Ada_Zn_binding"/>
    <property type="match status" value="1"/>
</dbReference>
<dbReference type="GO" id="GO:0008168">
    <property type="term" value="F:methyltransferase activity"/>
    <property type="evidence" value="ECO:0007669"/>
    <property type="project" value="InterPro"/>
</dbReference>
<feature type="domain" description="Ada DNA repair metal-binding" evidence="3">
    <location>
        <begin position="71"/>
        <end position="118"/>
    </location>
</feature>
<dbReference type="Gene3D" id="3.40.10.10">
    <property type="entry name" value="DNA Methylphosphotriester Repair Domain"/>
    <property type="match status" value="1"/>
</dbReference>
<proteinExistence type="predicted"/>
<keyword evidence="1" id="KW-0010">Activator</keyword>
<dbReference type="SUPFAM" id="SSF57884">
    <property type="entry name" value="Ada DNA repair protein, N-terminal domain (N-Ada 10)"/>
    <property type="match status" value="1"/>
</dbReference>
<dbReference type="GO" id="GO:0003677">
    <property type="term" value="F:DNA binding"/>
    <property type="evidence" value="ECO:0007669"/>
    <property type="project" value="InterPro"/>
</dbReference>
<dbReference type="STRING" id="1121432.SAMN02745219_00394"/>
<dbReference type="GO" id="GO:0008270">
    <property type="term" value="F:zinc ion binding"/>
    <property type="evidence" value="ECO:0007669"/>
    <property type="project" value="InterPro"/>
</dbReference>
<dbReference type="GO" id="GO:0006355">
    <property type="term" value="P:regulation of DNA-templated transcription"/>
    <property type="evidence" value="ECO:0007669"/>
    <property type="project" value="InterPro"/>
</dbReference>
<reference evidence="5" key="1">
    <citation type="submission" date="2016-11" db="EMBL/GenBank/DDBJ databases">
        <authorList>
            <person name="Varghese N."/>
            <person name="Submissions S."/>
        </authorList>
    </citation>
    <scope>NUCLEOTIDE SEQUENCE [LARGE SCALE GENOMIC DNA]</scope>
    <source>
        <strain evidence="5">DSM 16057</strain>
    </source>
</reference>
<evidence type="ECO:0000313" key="4">
    <source>
        <dbReference type="EMBL" id="SHI46580.1"/>
    </source>
</evidence>
<evidence type="ECO:0000259" key="3">
    <source>
        <dbReference type="Pfam" id="PF02805"/>
    </source>
</evidence>
<evidence type="ECO:0000313" key="5">
    <source>
        <dbReference type="Proteomes" id="UP000184529"/>
    </source>
</evidence>
<name>A0A1M6BCW1_9FIRM</name>
<dbReference type="InterPro" id="IPR004026">
    <property type="entry name" value="Ada_DNA_repair_Zn-bd"/>
</dbReference>
<accession>A0A1M6BCW1</accession>
<sequence>MFNAEMLLQGCAQVMTVPPKVKYADLFAKLQREVLEEQKGLWGAAAAAGGAASSTAAAKEVESKPNTEANYIGNARSKKFHRPDCEWAQKIAPENRMEFRTRAAAMSEGYEPCKVCRP</sequence>
<dbReference type="GO" id="GO:0006281">
    <property type="term" value="P:DNA repair"/>
    <property type="evidence" value="ECO:0007669"/>
    <property type="project" value="InterPro"/>
</dbReference>
<dbReference type="EMBL" id="FQZM01000004">
    <property type="protein sequence ID" value="SHI46580.1"/>
    <property type="molecule type" value="Genomic_DNA"/>
</dbReference>
<organism evidence="4 5">
    <name type="scientific">Desulfofundulus thermosubterraneus DSM 16057</name>
    <dbReference type="NCBI Taxonomy" id="1121432"/>
    <lineage>
        <taxon>Bacteria</taxon>
        <taxon>Bacillati</taxon>
        <taxon>Bacillota</taxon>
        <taxon>Clostridia</taxon>
        <taxon>Eubacteriales</taxon>
        <taxon>Peptococcaceae</taxon>
        <taxon>Desulfofundulus</taxon>
    </lineage>
</organism>
<keyword evidence="5" id="KW-1185">Reference proteome</keyword>
<dbReference type="RefSeq" id="WP_084061974.1">
    <property type="nucleotide sequence ID" value="NZ_FQZM01000004.1"/>
</dbReference>
<dbReference type="OrthoDB" id="4376109at2"/>
<dbReference type="InterPro" id="IPR035451">
    <property type="entry name" value="Ada-like_dom_sf"/>
</dbReference>
<feature type="region of interest" description="Disordered" evidence="2">
    <location>
        <begin position="53"/>
        <end position="75"/>
    </location>
</feature>
<dbReference type="AlphaFoldDB" id="A0A1M6BCW1"/>
<protein>
    <submittedName>
        <fullName evidence="4">Metal binding domain of Ada</fullName>
    </submittedName>
</protein>
<gene>
    <name evidence="4" type="ORF">SAMN02745219_00394</name>
</gene>
<evidence type="ECO:0000256" key="2">
    <source>
        <dbReference type="SAM" id="MobiDB-lite"/>
    </source>
</evidence>
<evidence type="ECO:0000256" key="1">
    <source>
        <dbReference type="ARBA" id="ARBA00023159"/>
    </source>
</evidence>